<keyword evidence="7" id="KW-1185">Reference proteome</keyword>
<dbReference type="EMBL" id="JADKPN010000003">
    <property type="protein sequence ID" value="MBF4763222.1"/>
    <property type="molecule type" value="Genomic_DNA"/>
</dbReference>
<dbReference type="PANTHER" id="PTHR11878:SF65">
    <property type="entry name" value="NA_CA-EXCHANGE PROTEIN, ISOFORM G"/>
    <property type="match status" value="1"/>
</dbReference>
<dbReference type="SUPFAM" id="SSF141072">
    <property type="entry name" value="CalX-like"/>
    <property type="match status" value="2"/>
</dbReference>
<feature type="domain" description="Calx-beta" evidence="5">
    <location>
        <begin position="111"/>
        <end position="210"/>
    </location>
</feature>
<protein>
    <recommendedName>
        <fullName evidence="5">Calx-beta domain-containing protein</fullName>
    </recommendedName>
</protein>
<dbReference type="PANTHER" id="PTHR11878">
    <property type="entry name" value="SODIUM/CALCIUM EXCHANGER"/>
    <property type="match status" value="1"/>
</dbReference>
<evidence type="ECO:0000256" key="3">
    <source>
        <dbReference type="ARBA" id="ARBA00022837"/>
    </source>
</evidence>
<keyword evidence="4" id="KW-0406">Ion transport</keyword>
<evidence type="ECO:0000256" key="4">
    <source>
        <dbReference type="ARBA" id="ARBA00023065"/>
    </source>
</evidence>
<name>A0A930VEN7_9ACTN</name>
<dbReference type="Gene3D" id="2.60.40.2030">
    <property type="match status" value="2"/>
</dbReference>
<evidence type="ECO:0000259" key="5">
    <source>
        <dbReference type="SMART" id="SM00237"/>
    </source>
</evidence>
<dbReference type="GO" id="GO:0030001">
    <property type="term" value="P:metal ion transport"/>
    <property type="evidence" value="ECO:0007669"/>
    <property type="project" value="TreeGrafter"/>
</dbReference>
<gene>
    <name evidence="6" type="ORF">ISU07_08790</name>
</gene>
<sequence>MLPLLVAALLPLPHVGLHVQESVDEGDSVRVAITLDRVANRDVRVLLDTRGREARGRSDYGPIHGVVTIPSGLLRVTVPVHTVADGLDEADESFVVRLRDAENAVLTSDRATATIDDRDPTPRVRVEGATIPEPEITNQLGFTYVRLSAPSGRRVVVELATRPGSATTADFVPLHPIAVFAPGETSQLVSVEVLPDDLVEGPETVRLVVTSVRHALPPRRAAIVTIDDADD</sequence>
<accession>A0A930VEN7</accession>
<dbReference type="GO" id="GO:0007154">
    <property type="term" value="P:cell communication"/>
    <property type="evidence" value="ECO:0007669"/>
    <property type="project" value="InterPro"/>
</dbReference>
<proteinExistence type="predicted"/>
<feature type="domain" description="Calx-beta" evidence="5">
    <location>
        <begin position="5"/>
        <end position="99"/>
    </location>
</feature>
<dbReference type="SMART" id="SM00237">
    <property type="entry name" value="Calx_beta"/>
    <property type="match status" value="2"/>
</dbReference>
<keyword evidence="1" id="KW-0732">Signal</keyword>
<comment type="caution">
    <text evidence="6">The sequence shown here is derived from an EMBL/GenBank/DDBJ whole genome shotgun (WGS) entry which is preliminary data.</text>
</comment>
<evidence type="ECO:0000313" key="7">
    <source>
        <dbReference type="Proteomes" id="UP000640489"/>
    </source>
</evidence>
<dbReference type="InterPro" id="IPR038081">
    <property type="entry name" value="CalX-like_sf"/>
</dbReference>
<keyword evidence="2" id="KW-0677">Repeat</keyword>
<dbReference type="RefSeq" id="WP_194706388.1">
    <property type="nucleotide sequence ID" value="NZ_JADKPN010000003.1"/>
</dbReference>
<dbReference type="InterPro" id="IPR003644">
    <property type="entry name" value="Calx_beta"/>
</dbReference>
<dbReference type="Pfam" id="PF03160">
    <property type="entry name" value="Calx-beta"/>
    <property type="match status" value="2"/>
</dbReference>
<reference evidence="6" key="1">
    <citation type="submission" date="2020-11" db="EMBL/GenBank/DDBJ databases">
        <title>Nocardioides sp. nov., isolated from Soil of Cynanchum wilfordii Hemsley rhizosphere.</title>
        <authorList>
            <person name="Lee J.-S."/>
            <person name="Suh M.K."/>
            <person name="Kim J.-S."/>
        </authorList>
    </citation>
    <scope>NUCLEOTIDE SEQUENCE</scope>
    <source>
        <strain evidence="6">KCTC 19275</strain>
    </source>
</reference>
<dbReference type="AlphaFoldDB" id="A0A930VEN7"/>
<keyword evidence="3" id="KW-0106">Calcium</keyword>
<evidence type="ECO:0000313" key="6">
    <source>
        <dbReference type="EMBL" id="MBF4763222.1"/>
    </source>
</evidence>
<organism evidence="6 7">
    <name type="scientific">Nocardioides islandensis</name>
    <dbReference type="NCBI Taxonomy" id="433663"/>
    <lineage>
        <taxon>Bacteria</taxon>
        <taxon>Bacillati</taxon>
        <taxon>Actinomycetota</taxon>
        <taxon>Actinomycetes</taxon>
        <taxon>Propionibacteriales</taxon>
        <taxon>Nocardioidaceae</taxon>
        <taxon>Nocardioides</taxon>
    </lineage>
</organism>
<evidence type="ECO:0000256" key="1">
    <source>
        <dbReference type="ARBA" id="ARBA00022729"/>
    </source>
</evidence>
<evidence type="ECO:0000256" key="2">
    <source>
        <dbReference type="ARBA" id="ARBA00022737"/>
    </source>
</evidence>
<dbReference type="InterPro" id="IPR051171">
    <property type="entry name" value="CaCA"/>
</dbReference>
<dbReference type="Proteomes" id="UP000640489">
    <property type="component" value="Unassembled WGS sequence"/>
</dbReference>
<keyword evidence="4" id="KW-0813">Transport</keyword>
<dbReference type="GO" id="GO:0016020">
    <property type="term" value="C:membrane"/>
    <property type="evidence" value="ECO:0007669"/>
    <property type="project" value="InterPro"/>
</dbReference>